<comment type="caution">
    <text evidence="1">The sequence shown here is derived from an EMBL/GenBank/DDBJ whole genome shotgun (WGS) entry which is preliminary data.</text>
</comment>
<protein>
    <submittedName>
        <fullName evidence="1">Uncharacterized protein</fullName>
    </submittedName>
</protein>
<evidence type="ECO:0000313" key="2">
    <source>
        <dbReference type="Proteomes" id="UP000004310"/>
    </source>
</evidence>
<name>Q0G2N5_9HYPH</name>
<dbReference type="EMBL" id="AATP01000002">
    <property type="protein sequence ID" value="EAU42146.1"/>
    <property type="molecule type" value="Genomic_DNA"/>
</dbReference>
<evidence type="ECO:0000313" key="1">
    <source>
        <dbReference type="EMBL" id="EAU42146.1"/>
    </source>
</evidence>
<organism evidence="1 2">
    <name type="scientific">Fulvimarina pelagi HTCC2506</name>
    <dbReference type="NCBI Taxonomy" id="314231"/>
    <lineage>
        <taxon>Bacteria</taxon>
        <taxon>Pseudomonadati</taxon>
        <taxon>Pseudomonadota</taxon>
        <taxon>Alphaproteobacteria</taxon>
        <taxon>Hyphomicrobiales</taxon>
        <taxon>Aurantimonadaceae</taxon>
        <taxon>Fulvimarina</taxon>
    </lineage>
</organism>
<proteinExistence type="predicted"/>
<dbReference type="HOGENOM" id="CLU_3135995_0_0_5"/>
<sequence>MTRPFRRHAATDKSVYQPRPALSSFDEITHLQTMQEADRRLQCLVDHRI</sequence>
<accession>Q0G2N5</accession>
<gene>
    <name evidence="1" type="ORF">FP2506_16974</name>
</gene>
<keyword evidence="2" id="KW-1185">Reference proteome</keyword>
<dbReference type="Proteomes" id="UP000004310">
    <property type="component" value="Unassembled WGS sequence"/>
</dbReference>
<dbReference type="AlphaFoldDB" id="Q0G2N5"/>
<reference evidence="1 2" key="1">
    <citation type="journal article" date="2010" name="J. Bacteriol.">
        <title>Genome sequence of Fulvimarina pelagi HTCC2506T, a Mn(II)-oxidizing alphaproteobacterium possessing an aerobic anoxygenic photosynthetic gene cluster and Xanthorhodopsin.</title>
        <authorList>
            <person name="Kang I."/>
            <person name="Oh H.M."/>
            <person name="Lim S.I."/>
            <person name="Ferriera S."/>
            <person name="Giovannoni S.J."/>
            <person name="Cho J.C."/>
        </authorList>
    </citation>
    <scope>NUCLEOTIDE SEQUENCE [LARGE SCALE GENOMIC DNA]</scope>
    <source>
        <strain evidence="1 2">HTCC2506</strain>
    </source>
</reference>